<evidence type="ECO:0000256" key="4">
    <source>
        <dbReference type="ARBA" id="ARBA00023277"/>
    </source>
</evidence>
<evidence type="ECO:0000256" key="5">
    <source>
        <dbReference type="ARBA" id="ARBA00023295"/>
    </source>
</evidence>
<evidence type="ECO:0000259" key="8">
    <source>
        <dbReference type="Pfam" id="PF00150"/>
    </source>
</evidence>
<evidence type="ECO:0000313" key="10">
    <source>
        <dbReference type="Proteomes" id="UP000818603"/>
    </source>
</evidence>
<evidence type="ECO:0000313" key="9">
    <source>
        <dbReference type="EMBL" id="NHK29106.1"/>
    </source>
</evidence>
<dbReference type="GO" id="GO:0016787">
    <property type="term" value="F:hydrolase activity"/>
    <property type="evidence" value="ECO:0007669"/>
    <property type="project" value="UniProtKB-KW"/>
</dbReference>
<dbReference type="Proteomes" id="UP000818603">
    <property type="component" value="Unassembled WGS sequence"/>
</dbReference>
<keyword evidence="4" id="KW-0119">Carbohydrate metabolism</keyword>
<dbReference type="PANTHER" id="PTHR31297:SF41">
    <property type="entry name" value="ENDOGLUCANASE, PUTATIVE (AFU_ORTHOLOGUE AFUA_5G01830)-RELATED"/>
    <property type="match status" value="1"/>
</dbReference>
<keyword evidence="2 7" id="KW-0378">Hydrolase</keyword>
<protein>
    <submittedName>
        <fullName evidence="9">Glycoside hydrolase family 5 protein</fullName>
    </submittedName>
</protein>
<keyword evidence="5 7" id="KW-0326">Glycosidase</keyword>
<comment type="caution">
    <text evidence="9">The sequence shown here is derived from an EMBL/GenBank/DDBJ whole genome shotgun (WGS) entry which is preliminary data.</text>
</comment>
<keyword evidence="3" id="KW-0136">Cellulose degradation</keyword>
<dbReference type="InterPro" id="IPR050386">
    <property type="entry name" value="Glycosyl_hydrolase_5"/>
</dbReference>
<dbReference type="Pfam" id="PF00150">
    <property type="entry name" value="Cellulase"/>
    <property type="match status" value="1"/>
</dbReference>
<evidence type="ECO:0000256" key="6">
    <source>
        <dbReference type="ARBA" id="ARBA00023326"/>
    </source>
</evidence>
<evidence type="ECO:0000256" key="3">
    <source>
        <dbReference type="ARBA" id="ARBA00023001"/>
    </source>
</evidence>
<proteinExistence type="inferred from homology"/>
<comment type="similarity">
    <text evidence="1 7">Belongs to the glycosyl hydrolase 5 (cellulase A) family.</text>
</comment>
<keyword evidence="6" id="KW-0624">Polysaccharide degradation</keyword>
<dbReference type="Gene3D" id="3.20.20.80">
    <property type="entry name" value="Glycosidases"/>
    <property type="match status" value="1"/>
</dbReference>
<keyword evidence="10" id="KW-1185">Reference proteome</keyword>
<sequence>MEKNAMQIAADMGLGWNLGNTLEASGGETGWGNPMVTKEFISLVSDSGFNTIRLPVAWDQYADTQTGKIDDAWLDRVTEVVDYAIAEDMYVVINIHWDGGWLENNVTREARDDVAPRQRAYWQQIATHFRDHDERLVFAGANEPNVDNQSQMAVLADYHQIFVDAVRETGGRNAYRTLILQGPRTDIEKTRDLWPGMPEDTVADRMMAEVHFYTPWNFAGMEKDENWGKMFFFWGEDYHYSKMRDRNANWGEEDMVDDLFAMMQHQFTDKGVPVLLGEYGAISRRNLKGEALERHLASRAWYLEYVTRSALEHGLVPVYWDNGHTGNFGFGLFDRNRNEIADEQALEALLRGASQ</sequence>
<organism evidence="9 10">
    <name type="scientific">Aquisalinus luteolus</name>
    <dbReference type="NCBI Taxonomy" id="1566827"/>
    <lineage>
        <taxon>Bacteria</taxon>
        <taxon>Pseudomonadati</taxon>
        <taxon>Pseudomonadota</taxon>
        <taxon>Alphaproteobacteria</taxon>
        <taxon>Parvularculales</taxon>
        <taxon>Parvularculaceae</taxon>
        <taxon>Aquisalinus</taxon>
    </lineage>
</organism>
<dbReference type="InterPro" id="IPR017853">
    <property type="entry name" value="GH"/>
</dbReference>
<reference evidence="9 10" key="1">
    <citation type="submission" date="2020-02" db="EMBL/GenBank/DDBJ databases">
        <title>Genome sequence of Parvularcula flava strain NH6-79.</title>
        <authorList>
            <person name="Abdul Karim M.H."/>
            <person name="Lam M.Q."/>
            <person name="Chen S.J."/>
            <person name="Yahya A."/>
            <person name="Shahir S."/>
            <person name="Shamsir M.S."/>
            <person name="Chong C.S."/>
        </authorList>
    </citation>
    <scope>NUCLEOTIDE SEQUENCE [LARGE SCALE GENOMIC DNA]</scope>
    <source>
        <strain evidence="9 10">NH6-79</strain>
    </source>
</reference>
<dbReference type="PANTHER" id="PTHR31297">
    <property type="entry name" value="GLUCAN ENDO-1,6-BETA-GLUCOSIDASE B"/>
    <property type="match status" value="1"/>
</dbReference>
<gene>
    <name evidence="9" type="ORF">FF098_014380</name>
</gene>
<accession>A0ABX0HM17</accession>
<dbReference type="EMBL" id="VCJR02000003">
    <property type="protein sequence ID" value="NHK29106.1"/>
    <property type="molecule type" value="Genomic_DNA"/>
</dbReference>
<dbReference type="InterPro" id="IPR001547">
    <property type="entry name" value="Glyco_hydro_5"/>
</dbReference>
<evidence type="ECO:0000256" key="2">
    <source>
        <dbReference type="ARBA" id="ARBA00022801"/>
    </source>
</evidence>
<name>A0ABX0HM17_9PROT</name>
<evidence type="ECO:0000256" key="7">
    <source>
        <dbReference type="RuleBase" id="RU361153"/>
    </source>
</evidence>
<dbReference type="SUPFAM" id="SSF51445">
    <property type="entry name" value="(Trans)glycosidases"/>
    <property type="match status" value="1"/>
</dbReference>
<feature type="domain" description="Glycoside hydrolase family 5" evidence="8">
    <location>
        <begin position="21"/>
        <end position="324"/>
    </location>
</feature>
<evidence type="ECO:0000256" key="1">
    <source>
        <dbReference type="ARBA" id="ARBA00005641"/>
    </source>
</evidence>